<dbReference type="KEGG" id="nao:Y958_28965"/>
<proteinExistence type="predicted"/>
<gene>
    <name evidence="1" type="ORF">Y958_28965</name>
</gene>
<name>A0A248K2M5_9PROT</name>
<dbReference type="InterPro" id="IPR032466">
    <property type="entry name" value="Metal_Hydrolase"/>
</dbReference>
<dbReference type="Gene3D" id="3.20.20.140">
    <property type="entry name" value="Metal-dependent hydrolases"/>
    <property type="match status" value="1"/>
</dbReference>
<dbReference type="SUPFAM" id="SSF51556">
    <property type="entry name" value="Metallo-dependent hydrolases"/>
    <property type="match status" value="1"/>
</dbReference>
<keyword evidence="2" id="KW-1185">Reference proteome</keyword>
<evidence type="ECO:0000313" key="1">
    <source>
        <dbReference type="EMBL" id="ASG25006.1"/>
    </source>
</evidence>
<dbReference type="EMBL" id="CP022113">
    <property type="protein sequence ID" value="ASG25006.1"/>
    <property type="molecule type" value="Genomic_DNA"/>
</dbReference>
<evidence type="ECO:0000313" key="2">
    <source>
        <dbReference type="Proteomes" id="UP000197153"/>
    </source>
</evidence>
<dbReference type="RefSeq" id="WP_088875398.1">
    <property type="nucleotide sequence ID" value="NZ_CP022113.1"/>
</dbReference>
<dbReference type="AlphaFoldDB" id="A0A248K2M5"/>
<evidence type="ECO:0008006" key="3">
    <source>
        <dbReference type="Google" id="ProtNLM"/>
    </source>
</evidence>
<dbReference type="Pfam" id="PF19799">
    <property type="entry name" value="DUF6282"/>
    <property type="match status" value="1"/>
</dbReference>
<organism evidence="1 2">
    <name type="scientific">Nitrospirillum viridazoti CBAmc</name>
    <dbReference type="NCBI Taxonomy" id="1441467"/>
    <lineage>
        <taxon>Bacteria</taxon>
        <taxon>Pseudomonadati</taxon>
        <taxon>Pseudomonadota</taxon>
        <taxon>Alphaproteobacteria</taxon>
        <taxon>Rhodospirillales</taxon>
        <taxon>Azospirillaceae</taxon>
        <taxon>Nitrospirillum</taxon>
        <taxon>Nitrospirillum viridazoti</taxon>
    </lineage>
</organism>
<sequence>MTDRRIDDLLVGAVDLHCHSGPSVMPRRLNHVEAIRDAEAAGLRAILFKDHYYSVTPVAELLKETMNPKIQLLTGVPLNNTTGGLNPYAVEHGFKLGARLVWMPTFSAANHIRHSHRRQFLPTKDQMLPPRALTVVDDRGALLDEVKVILDQIAQYDAILSAGHLHISEIWPLFAEAKTRGVKRLLVNHPTFLIGCGPADMKELAGMGAYLEHSCCMWAGVQGKNYTADSLNQVIKAGGVDSTIIGSDLGQVGNPTPVEGFRHVIGMCIELGYSDDDIRKMISLNASRLVGLDEPAREQSAAE</sequence>
<protein>
    <recommendedName>
        <fullName evidence="3">Cytosolic protein</fullName>
    </recommendedName>
</protein>
<accession>A0A248K2M5</accession>
<dbReference type="Proteomes" id="UP000197153">
    <property type="component" value="Chromosome 4"/>
</dbReference>
<dbReference type="InterPro" id="IPR046249">
    <property type="entry name" value="DUF6282"/>
</dbReference>
<reference evidence="1 2" key="1">
    <citation type="submission" date="2017-06" db="EMBL/GenBank/DDBJ databases">
        <title>Complete genome sequence of Nitrospirillum amazonense strain CBAmC, an endophytic nitrogen-fixing and plant growth-promoting bacterium, isolated from sugarcane.</title>
        <authorList>
            <person name="Schwab S."/>
            <person name="dos Santos Teixeira K.R."/>
            <person name="Simoes Araujo J.L."/>
            <person name="Soares Vidal M."/>
            <person name="Borges de Freitas H.R."/>
            <person name="Rivello Crivelaro A.L."/>
            <person name="Bueno de Camargo Nunes A."/>
            <person name="dos Santos C.M."/>
            <person name="Palmeira da Silva Rosa D."/>
            <person name="da Silva Padilha D."/>
            <person name="da Silva E."/>
            <person name="Araujo Terra L."/>
            <person name="Soares Mendes V."/>
            <person name="Farinelli L."/>
            <person name="Magalhaes Cruz L."/>
            <person name="Baldani J.I."/>
        </authorList>
    </citation>
    <scope>NUCLEOTIDE SEQUENCE [LARGE SCALE GENOMIC DNA]</scope>
    <source>
        <strain evidence="1 2">CBAmC</strain>
    </source>
</reference>